<evidence type="ECO:0008006" key="4">
    <source>
        <dbReference type="Google" id="ProtNLM"/>
    </source>
</evidence>
<dbReference type="AlphaFoldDB" id="A0A482VP45"/>
<keyword evidence="1" id="KW-1133">Transmembrane helix</keyword>
<feature type="transmembrane region" description="Helical" evidence="1">
    <location>
        <begin position="149"/>
        <end position="169"/>
    </location>
</feature>
<dbReference type="GO" id="GO:0008049">
    <property type="term" value="P:male courtship behavior"/>
    <property type="evidence" value="ECO:0007669"/>
    <property type="project" value="TreeGrafter"/>
</dbReference>
<keyword evidence="3" id="KW-1185">Reference proteome</keyword>
<dbReference type="GO" id="GO:0030424">
    <property type="term" value="C:axon"/>
    <property type="evidence" value="ECO:0007669"/>
    <property type="project" value="TreeGrafter"/>
</dbReference>
<evidence type="ECO:0000313" key="3">
    <source>
        <dbReference type="Proteomes" id="UP000292052"/>
    </source>
</evidence>
<keyword evidence="1" id="KW-0472">Membrane</keyword>
<feature type="transmembrane region" description="Helical" evidence="1">
    <location>
        <begin position="68"/>
        <end position="88"/>
    </location>
</feature>
<feature type="transmembrane region" description="Helical" evidence="1">
    <location>
        <begin position="242"/>
        <end position="259"/>
    </location>
</feature>
<sequence length="260" mass="31110">MSFKLLELIFQIGKFLAITPSTIKVKNVTTVEKWHAIFMLAFYTVAVLISCIYRASSYRAFIHIRLTIHVMLDTTLYMFSICTILTAFRRRQWYRLMKNLRNVRSFRNNSEQSHYRSFVVLNLIYWVVISYLGWIFYGTMGMEFFKQYGIEYLQIYTQFLISFLMYAILKMLKKRYHSVKNSLLMKKFEVSLIKYDIRVLKECVDIFNRIFGWPFLMNIVYASLQILIYLSNIFLISSKFKLTLVISNINVILLYCVSYC</sequence>
<protein>
    <recommendedName>
        <fullName evidence="4">Gustatory receptor</fullName>
    </recommendedName>
</protein>
<feature type="transmembrane region" description="Helical" evidence="1">
    <location>
        <begin position="215"/>
        <end position="236"/>
    </location>
</feature>
<dbReference type="OrthoDB" id="5795306at2759"/>
<evidence type="ECO:0000313" key="2">
    <source>
        <dbReference type="EMBL" id="RZC34652.1"/>
    </source>
</evidence>
<dbReference type="PANTHER" id="PTHR21143:SF104">
    <property type="entry name" value="GUSTATORY RECEPTOR 8A-RELATED"/>
    <property type="match status" value="1"/>
</dbReference>
<feature type="transmembrane region" description="Helical" evidence="1">
    <location>
        <begin position="117"/>
        <end position="137"/>
    </location>
</feature>
<accession>A0A482VP45</accession>
<comment type="caution">
    <text evidence="2">The sequence shown here is derived from an EMBL/GenBank/DDBJ whole genome shotgun (WGS) entry which is preliminary data.</text>
</comment>
<proteinExistence type="predicted"/>
<dbReference type="PANTHER" id="PTHR21143">
    <property type="entry name" value="INVERTEBRATE GUSTATORY RECEPTOR"/>
    <property type="match status" value="1"/>
</dbReference>
<dbReference type="GO" id="GO:0043025">
    <property type="term" value="C:neuronal cell body"/>
    <property type="evidence" value="ECO:0007669"/>
    <property type="project" value="TreeGrafter"/>
</dbReference>
<organism evidence="2 3">
    <name type="scientific">Asbolus verrucosus</name>
    <name type="common">Desert ironclad beetle</name>
    <dbReference type="NCBI Taxonomy" id="1661398"/>
    <lineage>
        <taxon>Eukaryota</taxon>
        <taxon>Metazoa</taxon>
        <taxon>Ecdysozoa</taxon>
        <taxon>Arthropoda</taxon>
        <taxon>Hexapoda</taxon>
        <taxon>Insecta</taxon>
        <taxon>Pterygota</taxon>
        <taxon>Neoptera</taxon>
        <taxon>Endopterygota</taxon>
        <taxon>Coleoptera</taxon>
        <taxon>Polyphaga</taxon>
        <taxon>Cucujiformia</taxon>
        <taxon>Tenebrionidae</taxon>
        <taxon>Pimeliinae</taxon>
        <taxon>Asbolus</taxon>
    </lineage>
</organism>
<keyword evidence="1" id="KW-0812">Transmembrane</keyword>
<gene>
    <name evidence="2" type="ORF">BDFB_009047</name>
</gene>
<name>A0A482VP45_ASBVE</name>
<dbReference type="GO" id="GO:0030425">
    <property type="term" value="C:dendrite"/>
    <property type="evidence" value="ECO:0007669"/>
    <property type="project" value="TreeGrafter"/>
</dbReference>
<feature type="transmembrane region" description="Helical" evidence="1">
    <location>
        <begin position="34"/>
        <end position="56"/>
    </location>
</feature>
<dbReference type="EMBL" id="QDEB01078223">
    <property type="protein sequence ID" value="RZC34652.1"/>
    <property type="molecule type" value="Genomic_DNA"/>
</dbReference>
<dbReference type="GO" id="GO:0007635">
    <property type="term" value="P:chemosensory behavior"/>
    <property type="evidence" value="ECO:0007669"/>
    <property type="project" value="TreeGrafter"/>
</dbReference>
<dbReference type="Proteomes" id="UP000292052">
    <property type="component" value="Unassembled WGS sequence"/>
</dbReference>
<reference evidence="2 3" key="1">
    <citation type="submission" date="2017-03" db="EMBL/GenBank/DDBJ databases">
        <title>Genome of the blue death feigning beetle - Asbolus verrucosus.</title>
        <authorList>
            <person name="Rider S.D."/>
        </authorList>
    </citation>
    <scope>NUCLEOTIDE SEQUENCE [LARGE SCALE GENOMIC DNA]</scope>
    <source>
        <strain evidence="2">Butters</strain>
        <tissue evidence="2">Head and leg muscle</tissue>
    </source>
</reference>
<evidence type="ECO:0000256" key="1">
    <source>
        <dbReference type="SAM" id="Phobius"/>
    </source>
</evidence>